<proteinExistence type="predicted"/>
<accession>A0A5N5K2N2</accession>
<dbReference type="AlphaFoldDB" id="A0A5N5K2N2"/>
<dbReference type="EMBL" id="VDCV01000015">
    <property type="protein sequence ID" value="KAB5524664.1"/>
    <property type="molecule type" value="Genomic_DNA"/>
</dbReference>
<evidence type="ECO:0000313" key="1">
    <source>
        <dbReference type="EMBL" id="KAB5524664.1"/>
    </source>
</evidence>
<organism evidence="1 2">
    <name type="scientific">Salix brachista</name>
    <dbReference type="NCBI Taxonomy" id="2182728"/>
    <lineage>
        <taxon>Eukaryota</taxon>
        <taxon>Viridiplantae</taxon>
        <taxon>Streptophyta</taxon>
        <taxon>Embryophyta</taxon>
        <taxon>Tracheophyta</taxon>
        <taxon>Spermatophyta</taxon>
        <taxon>Magnoliopsida</taxon>
        <taxon>eudicotyledons</taxon>
        <taxon>Gunneridae</taxon>
        <taxon>Pentapetalae</taxon>
        <taxon>rosids</taxon>
        <taxon>fabids</taxon>
        <taxon>Malpighiales</taxon>
        <taxon>Salicaceae</taxon>
        <taxon>Saliceae</taxon>
        <taxon>Salix</taxon>
    </lineage>
</organism>
<dbReference type="PANTHER" id="PTHR33384">
    <property type="entry name" value="EXPRESSED PROTEIN"/>
    <property type="match status" value="1"/>
</dbReference>
<dbReference type="Proteomes" id="UP000326939">
    <property type="component" value="Chromosome 15"/>
</dbReference>
<dbReference type="PANTHER" id="PTHR33384:SF22">
    <property type="match status" value="1"/>
</dbReference>
<keyword evidence="2" id="KW-1185">Reference proteome</keyword>
<sequence length="223" mass="24521">MNYYGYEQKSAMTGGCEERERMVVFVERSSWQLSSGLSFSLFLSLPFLLTMKMNYYGYEQKSAMTGGCEERERMVVVESVACPKPRRLGLLNPPLSEQIRHLRLPVNHHAEMVDSKAGAELLDIILTKGGYGRDKPGFQVATSPPFYSGSPPSRVSNPVIQDAQFGIEKITPLSPAPPSPSSSSARKGGCVRMKFGHMPAAVRIEGFVCLHRDGRNCSISAVA</sequence>
<comment type="caution">
    <text evidence="1">The sequence shown here is derived from an EMBL/GenBank/DDBJ whole genome shotgun (WGS) entry which is preliminary data.</text>
</comment>
<evidence type="ECO:0000313" key="2">
    <source>
        <dbReference type="Proteomes" id="UP000326939"/>
    </source>
</evidence>
<reference evidence="2" key="1">
    <citation type="journal article" date="2019" name="Gigascience">
        <title>De novo genome assembly of the endangered Acer yangbiense, a plant species with extremely small populations endemic to Yunnan Province, China.</title>
        <authorList>
            <person name="Yang J."/>
            <person name="Wariss H.M."/>
            <person name="Tao L."/>
            <person name="Zhang R."/>
            <person name="Yun Q."/>
            <person name="Hollingsworth P."/>
            <person name="Dao Z."/>
            <person name="Luo G."/>
            <person name="Guo H."/>
            <person name="Ma Y."/>
            <person name="Sun W."/>
        </authorList>
    </citation>
    <scope>NUCLEOTIDE SEQUENCE [LARGE SCALE GENOMIC DNA]</scope>
    <source>
        <strain evidence="2">cv. br00</strain>
    </source>
</reference>
<gene>
    <name evidence="1" type="ORF">DKX38_022413</name>
</gene>
<name>A0A5N5K2N2_9ROSI</name>
<protein>
    <submittedName>
        <fullName evidence="1">Uncharacterized protein</fullName>
    </submittedName>
</protein>